<dbReference type="SMART" id="SM00385">
    <property type="entry name" value="CYCLIN"/>
    <property type="match status" value="1"/>
</dbReference>
<keyword evidence="4 7" id="KW-0195">Cyclin</keyword>
<dbReference type="FunFam" id="1.10.472.10:FF:000060">
    <property type="entry name" value="D6-type cyclin"/>
    <property type="match status" value="1"/>
</dbReference>
<dbReference type="Pfam" id="PF02984">
    <property type="entry name" value="Cyclin_C"/>
    <property type="match status" value="1"/>
</dbReference>
<feature type="region of interest" description="Disordered" evidence="8">
    <location>
        <begin position="331"/>
        <end position="351"/>
    </location>
</feature>
<keyword evidence="3" id="KW-0132">Cell division</keyword>
<reference evidence="11" key="1">
    <citation type="submission" date="2023-10" db="EMBL/GenBank/DDBJ databases">
        <title>Chromosome-level genome of the transformable northern wattle, Acacia crassicarpa.</title>
        <authorList>
            <person name="Massaro I."/>
            <person name="Sinha N.R."/>
            <person name="Poethig S."/>
            <person name="Leichty A.R."/>
        </authorList>
    </citation>
    <scope>NUCLEOTIDE SEQUENCE</scope>
    <source>
        <strain evidence="11">Acra3RX</strain>
        <tissue evidence="11">Leaf</tissue>
    </source>
</reference>
<keyword evidence="12" id="KW-1185">Reference proteome</keyword>
<name>A0AAE1MAP6_9FABA</name>
<dbReference type="SUPFAM" id="SSF47954">
    <property type="entry name" value="Cyclin-like"/>
    <property type="match status" value="2"/>
</dbReference>
<dbReference type="InterPro" id="IPR036915">
    <property type="entry name" value="Cyclin-like_sf"/>
</dbReference>
<dbReference type="InterPro" id="IPR004367">
    <property type="entry name" value="Cyclin_C-dom"/>
</dbReference>
<accession>A0AAE1MAP6</accession>
<dbReference type="Gene3D" id="1.10.472.10">
    <property type="entry name" value="Cyclin-like"/>
    <property type="match status" value="2"/>
</dbReference>
<evidence type="ECO:0000313" key="12">
    <source>
        <dbReference type="Proteomes" id="UP001293593"/>
    </source>
</evidence>
<dbReference type="Pfam" id="PF00134">
    <property type="entry name" value="Cyclin_N"/>
    <property type="match status" value="1"/>
</dbReference>
<evidence type="ECO:0000256" key="7">
    <source>
        <dbReference type="RuleBase" id="RU000383"/>
    </source>
</evidence>
<evidence type="ECO:0000259" key="9">
    <source>
        <dbReference type="SMART" id="SM00385"/>
    </source>
</evidence>
<dbReference type="AlphaFoldDB" id="A0AAE1MAP6"/>
<evidence type="ECO:0000256" key="5">
    <source>
        <dbReference type="ARBA" id="ARBA00023306"/>
    </source>
</evidence>
<proteinExistence type="inferred from homology"/>
<gene>
    <name evidence="11" type="ORF">QN277_003279</name>
</gene>
<dbReference type="InterPro" id="IPR006671">
    <property type="entry name" value="Cyclin_N"/>
</dbReference>
<sequence>MALTKDDQNSLFLDALLCEENGFTEDGTGGDSYREKSPSLPLILLDNDVFFLDDDGLASLISKERGTDFGLGNVIIDEPLIKEARREAVFWVLKVSAHHNFSAPTSVLAVNYFDRFIQSLNFQQDKSWTTQFAALACLNVAVKMEESQVSRLLDIQVEKSKYEFEAKDIERMELLVLSTLQWRMNPVTPISFFGHIVRSLRLKSHLHCEYLWRYERLLLLVLPDSQVMSYLPSIIAAATMIHVIREIEPFNVVEYRNQLLALLKISEDEVNQCSKHVLKILCCHQDIGNLHSRRKRLCEPRSPDDVIDAFFNNDSSNDSWALGTASVSEKPMLKKNRSQEQSMDVINNVPP</sequence>
<dbReference type="Proteomes" id="UP001293593">
    <property type="component" value="Unassembled WGS sequence"/>
</dbReference>
<dbReference type="CDD" id="cd20544">
    <property type="entry name" value="CYCLIN_AtCycD-like_rpt2"/>
    <property type="match status" value="1"/>
</dbReference>
<organism evidence="11 12">
    <name type="scientific">Acacia crassicarpa</name>
    <name type="common">northern wattle</name>
    <dbReference type="NCBI Taxonomy" id="499986"/>
    <lineage>
        <taxon>Eukaryota</taxon>
        <taxon>Viridiplantae</taxon>
        <taxon>Streptophyta</taxon>
        <taxon>Embryophyta</taxon>
        <taxon>Tracheophyta</taxon>
        <taxon>Spermatophyta</taxon>
        <taxon>Magnoliopsida</taxon>
        <taxon>eudicotyledons</taxon>
        <taxon>Gunneridae</taxon>
        <taxon>Pentapetalae</taxon>
        <taxon>rosids</taxon>
        <taxon>fabids</taxon>
        <taxon>Fabales</taxon>
        <taxon>Fabaceae</taxon>
        <taxon>Caesalpinioideae</taxon>
        <taxon>mimosoid clade</taxon>
        <taxon>Acacieae</taxon>
        <taxon>Acacia</taxon>
    </lineage>
</organism>
<keyword evidence="5" id="KW-0131">Cell cycle</keyword>
<protein>
    <recommendedName>
        <fullName evidence="6">B-like cyclin</fullName>
    </recommendedName>
</protein>
<evidence type="ECO:0000256" key="3">
    <source>
        <dbReference type="ARBA" id="ARBA00022618"/>
    </source>
</evidence>
<dbReference type="EMBL" id="JAWXYG010000010">
    <property type="protein sequence ID" value="KAK4260122.1"/>
    <property type="molecule type" value="Genomic_DNA"/>
</dbReference>
<dbReference type="PANTHER" id="PTHR10177">
    <property type="entry name" value="CYCLINS"/>
    <property type="match status" value="1"/>
</dbReference>
<evidence type="ECO:0000313" key="11">
    <source>
        <dbReference type="EMBL" id="KAK4260122.1"/>
    </source>
</evidence>
<evidence type="ECO:0000256" key="2">
    <source>
        <dbReference type="ARBA" id="ARBA00011177"/>
    </source>
</evidence>
<comment type="subunit">
    <text evidence="2">Interacts with the CDC2 protein kinase to form a serine/threonine kinase holoenzyme complex also known as maturation promoting factor (MPF). The cyclin subunit imparts substrate specificity to the complex.</text>
</comment>
<feature type="domain" description="Cyclin C-terminal" evidence="10">
    <location>
        <begin position="187"/>
        <end position="305"/>
    </location>
</feature>
<comment type="caution">
    <text evidence="11">The sequence shown here is derived from an EMBL/GenBank/DDBJ whole genome shotgun (WGS) entry which is preliminary data.</text>
</comment>
<evidence type="ECO:0000256" key="6">
    <source>
        <dbReference type="ARBA" id="ARBA00032263"/>
    </source>
</evidence>
<evidence type="ECO:0000256" key="1">
    <source>
        <dbReference type="ARBA" id="ARBA00009065"/>
    </source>
</evidence>
<dbReference type="SMART" id="SM01332">
    <property type="entry name" value="Cyclin_C"/>
    <property type="match status" value="1"/>
</dbReference>
<dbReference type="InterPro" id="IPR039361">
    <property type="entry name" value="Cyclin"/>
</dbReference>
<evidence type="ECO:0000256" key="8">
    <source>
        <dbReference type="SAM" id="MobiDB-lite"/>
    </source>
</evidence>
<comment type="similarity">
    <text evidence="1">Belongs to the cyclin family. Cyclin D subfamily.</text>
</comment>
<evidence type="ECO:0000256" key="4">
    <source>
        <dbReference type="ARBA" id="ARBA00023127"/>
    </source>
</evidence>
<feature type="domain" description="Cyclin-like" evidence="9">
    <location>
        <begin position="90"/>
        <end position="178"/>
    </location>
</feature>
<evidence type="ECO:0000259" key="10">
    <source>
        <dbReference type="SMART" id="SM01332"/>
    </source>
</evidence>
<dbReference type="GO" id="GO:0051301">
    <property type="term" value="P:cell division"/>
    <property type="evidence" value="ECO:0007669"/>
    <property type="project" value="UniProtKB-KW"/>
</dbReference>
<dbReference type="CDD" id="cd20543">
    <property type="entry name" value="CYCLIN_AtCycD-like_rpt1"/>
    <property type="match status" value="1"/>
</dbReference>
<dbReference type="InterPro" id="IPR013763">
    <property type="entry name" value="Cyclin-like_dom"/>
</dbReference>